<evidence type="ECO:0000313" key="15">
    <source>
        <dbReference type="EMBL" id="KAL3515380.1"/>
    </source>
</evidence>
<evidence type="ECO:0000256" key="5">
    <source>
        <dbReference type="ARBA" id="ARBA00022670"/>
    </source>
</evidence>
<evidence type="ECO:0000256" key="13">
    <source>
        <dbReference type="SAM" id="MobiDB-lite"/>
    </source>
</evidence>
<gene>
    <name evidence="15" type="ORF">ACH5RR_022282</name>
</gene>
<feature type="transmembrane region" description="Helical" evidence="14">
    <location>
        <begin position="550"/>
        <end position="569"/>
    </location>
</feature>
<evidence type="ECO:0000256" key="1">
    <source>
        <dbReference type="ARBA" id="ARBA00004508"/>
    </source>
</evidence>
<dbReference type="GO" id="GO:0008237">
    <property type="term" value="F:metallopeptidase activity"/>
    <property type="evidence" value="ECO:0007669"/>
    <property type="project" value="UniProtKB-KW"/>
</dbReference>
<sequence>MATTSFPALSHSSSSSWVLNRRPHLHSTSHLATPLSNFSFSQKSHLGFSLFTSPRSKRFSFYTNAEDKGESSVAVVSEETKTEESQKKDLILGGEESGIGSDDAGKEEEEKEKEKQQELDWKTDEDFKKFMGNPSIEAAIKLEKKMTDRKLKELNRETSDNPIVGLFNKLVRDNLSKEKERLEKAEQSFKALDLNKLKNCFGFDTFFATDVRRFGDGGIFIGNLRKPIEEAIPRLEKKLSESAGTEVVIWLMEEKTNDITKQACVVQPKTEMDLQFESTNLSNAWGYFSAIALCITTFGTIALTSGFFLKPDATIDDYVRDVVPLFGGFLTILGVSEIATRVTAARYGVKLSPSFLVPSSWTGCLGVVNNYESLLPNKKALFDIPVARTASAYLTSLVLAVAAFIADGSFNGGDNALYIRPQFFFNNPLLSFIQYVIGPYTDDLGNVLPYAVEGVGVPCDPLAFAGLLGMVVTSLNLLPCGRLEGGRIAQAMFGRSTANLLSFATSLLLGIGGLNGSVLCLAWGLFATFFRGGDEIPAKDEITPLGDDRFAWGCVLFLICFLTLFPNVGGTFSSSYFGSPYFRGDL</sequence>
<protein>
    <recommendedName>
        <fullName evidence="17">Zinc metallopeptidase EGY3, chloroplastic</fullName>
    </recommendedName>
</protein>
<feature type="transmembrane region" description="Helical" evidence="14">
    <location>
        <begin position="500"/>
        <end position="530"/>
    </location>
</feature>
<keyword evidence="10" id="KW-0482">Metalloprotease</keyword>
<feature type="compositionally biased region" description="Basic and acidic residues" evidence="13">
    <location>
        <begin position="78"/>
        <end position="90"/>
    </location>
</feature>
<evidence type="ECO:0000256" key="9">
    <source>
        <dbReference type="ARBA" id="ARBA00022989"/>
    </source>
</evidence>
<keyword evidence="7" id="KW-0378">Hydrolase</keyword>
<dbReference type="AlphaFoldDB" id="A0ABD2ZAM8"/>
<keyword evidence="4" id="KW-0934">Plastid</keyword>
<evidence type="ECO:0000256" key="3">
    <source>
        <dbReference type="ARBA" id="ARBA00022528"/>
    </source>
</evidence>
<evidence type="ECO:0008006" key="17">
    <source>
        <dbReference type="Google" id="ProtNLM"/>
    </source>
</evidence>
<feature type="transmembrane region" description="Helical" evidence="14">
    <location>
        <begin position="390"/>
        <end position="411"/>
    </location>
</feature>
<feature type="coiled-coil region" evidence="12">
    <location>
        <begin position="137"/>
        <end position="195"/>
    </location>
</feature>
<evidence type="ECO:0000256" key="2">
    <source>
        <dbReference type="ARBA" id="ARBA00007931"/>
    </source>
</evidence>
<keyword evidence="16" id="KW-1185">Reference proteome</keyword>
<keyword evidence="5" id="KW-0645">Protease</keyword>
<evidence type="ECO:0000256" key="10">
    <source>
        <dbReference type="ARBA" id="ARBA00023049"/>
    </source>
</evidence>
<keyword evidence="3" id="KW-0150">Chloroplast</keyword>
<dbReference type="PANTHER" id="PTHR31412">
    <property type="entry name" value="ZINC METALLOPROTEASE EGY1"/>
    <property type="match status" value="1"/>
</dbReference>
<evidence type="ECO:0000256" key="8">
    <source>
        <dbReference type="ARBA" id="ARBA00022946"/>
    </source>
</evidence>
<accession>A0ABD2ZAM8</accession>
<comment type="caution">
    <text evidence="15">The sequence shown here is derived from an EMBL/GenBank/DDBJ whole genome shotgun (WGS) entry which is preliminary data.</text>
</comment>
<comment type="similarity">
    <text evidence="2">Belongs to the peptidase M50B family.</text>
</comment>
<evidence type="ECO:0000256" key="12">
    <source>
        <dbReference type="SAM" id="Coils"/>
    </source>
</evidence>
<dbReference type="Proteomes" id="UP001630127">
    <property type="component" value="Unassembled WGS sequence"/>
</dbReference>
<comment type="subcellular location">
    <subcellularLocation>
        <location evidence="1">Plastid</location>
        <location evidence="1">Chloroplast membrane</location>
        <topology evidence="1">Multi-pass membrane protein</topology>
    </subcellularLocation>
</comment>
<evidence type="ECO:0000256" key="7">
    <source>
        <dbReference type="ARBA" id="ARBA00022801"/>
    </source>
</evidence>
<proteinExistence type="inferred from homology"/>
<evidence type="ECO:0000256" key="4">
    <source>
        <dbReference type="ARBA" id="ARBA00022640"/>
    </source>
</evidence>
<keyword evidence="12" id="KW-0175">Coiled coil</keyword>
<evidence type="ECO:0000313" key="16">
    <source>
        <dbReference type="Proteomes" id="UP001630127"/>
    </source>
</evidence>
<feature type="region of interest" description="Disordered" evidence="13">
    <location>
        <begin position="70"/>
        <end position="118"/>
    </location>
</feature>
<dbReference type="InterPro" id="IPR044838">
    <property type="entry name" value="EGY1-like"/>
</dbReference>
<dbReference type="PANTHER" id="PTHR31412:SF2">
    <property type="entry name" value="ZINC METALLOPEPTIDASE EGY3, CHLOROPLASTIC-RELATED"/>
    <property type="match status" value="1"/>
</dbReference>
<evidence type="ECO:0000256" key="14">
    <source>
        <dbReference type="SAM" id="Phobius"/>
    </source>
</evidence>
<dbReference type="GO" id="GO:0006508">
    <property type="term" value="P:proteolysis"/>
    <property type="evidence" value="ECO:0007669"/>
    <property type="project" value="UniProtKB-KW"/>
</dbReference>
<dbReference type="GO" id="GO:0031969">
    <property type="term" value="C:chloroplast membrane"/>
    <property type="evidence" value="ECO:0007669"/>
    <property type="project" value="UniProtKB-SubCell"/>
</dbReference>
<organism evidence="15 16">
    <name type="scientific">Cinchona calisaya</name>
    <dbReference type="NCBI Taxonomy" id="153742"/>
    <lineage>
        <taxon>Eukaryota</taxon>
        <taxon>Viridiplantae</taxon>
        <taxon>Streptophyta</taxon>
        <taxon>Embryophyta</taxon>
        <taxon>Tracheophyta</taxon>
        <taxon>Spermatophyta</taxon>
        <taxon>Magnoliopsida</taxon>
        <taxon>eudicotyledons</taxon>
        <taxon>Gunneridae</taxon>
        <taxon>Pentapetalae</taxon>
        <taxon>asterids</taxon>
        <taxon>lamiids</taxon>
        <taxon>Gentianales</taxon>
        <taxon>Rubiaceae</taxon>
        <taxon>Cinchonoideae</taxon>
        <taxon>Cinchoneae</taxon>
        <taxon>Cinchona</taxon>
    </lineage>
</organism>
<name>A0ABD2ZAM8_9GENT</name>
<evidence type="ECO:0000256" key="11">
    <source>
        <dbReference type="ARBA" id="ARBA00023136"/>
    </source>
</evidence>
<evidence type="ECO:0000256" key="6">
    <source>
        <dbReference type="ARBA" id="ARBA00022692"/>
    </source>
</evidence>
<keyword evidence="9 14" id="KW-1133">Transmembrane helix</keyword>
<dbReference type="EMBL" id="JBJUIK010000010">
    <property type="protein sequence ID" value="KAL3515380.1"/>
    <property type="molecule type" value="Genomic_DNA"/>
</dbReference>
<feature type="transmembrane region" description="Helical" evidence="14">
    <location>
        <begin position="284"/>
        <end position="309"/>
    </location>
</feature>
<keyword evidence="6 14" id="KW-0812">Transmembrane</keyword>
<keyword evidence="8" id="KW-0809">Transit peptide</keyword>
<keyword evidence="11 14" id="KW-0472">Membrane</keyword>
<feature type="transmembrane region" description="Helical" evidence="14">
    <location>
        <begin position="321"/>
        <end position="344"/>
    </location>
</feature>
<reference evidence="15 16" key="1">
    <citation type="submission" date="2024-11" db="EMBL/GenBank/DDBJ databases">
        <title>A near-complete genome assembly of Cinchona calisaya.</title>
        <authorList>
            <person name="Lian D.C."/>
            <person name="Zhao X.W."/>
            <person name="Wei L."/>
        </authorList>
    </citation>
    <scope>NUCLEOTIDE SEQUENCE [LARGE SCALE GENOMIC DNA]</scope>
    <source>
        <tissue evidence="15">Nenye</tissue>
    </source>
</reference>